<dbReference type="EMBL" id="LAZR01002373">
    <property type="protein sequence ID" value="KKN30888.1"/>
    <property type="molecule type" value="Genomic_DNA"/>
</dbReference>
<feature type="domain" description="Transposase putative helix-turn-helix" evidence="2">
    <location>
        <begin position="1"/>
        <end position="47"/>
    </location>
</feature>
<proteinExistence type="predicted"/>
<gene>
    <name evidence="3" type="ORF">LCGC14_0829630</name>
</gene>
<feature type="non-terminal residue" evidence="3">
    <location>
        <position position="203"/>
    </location>
</feature>
<evidence type="ECO:0000256" key="1">
    <source>
        <dbReference type="SAM" id="MobiDB-lite"/>
    </source>
</evidence>
<evidence type="ECO:0000313" key="3">
    <source>
        <dbReference type="EMBL" id="KKN30888.1"/>
    </source>
</evidence>
<dbReference type="AlphaFoldDB" id="A0A0F9SNR2"/>
<dbReference type="Pfam" id="PF12323">
    <property type="entry name" value="HTH_OrfB_IS605"/>
    <property type="match status" value="1"/>
</dbReference>
<dbReference type="NCBIfam" id="NF040570">
    <property type="entry name" value="guided_TnpB"/>
    <property type="match status" value="1"/>
</dbReference>
<accession>A0A0F9SNR2</accession>
<protein>
    <recommendedName>
        <fullName evidence="2">Transposase putative helix-turn-helix domain-containing protein</fullName>
    </recommendedName>
</protein>
<dbReference type="InterPro" id="IPR021027">
    <property type="entry name" value="Transposase_put_HTH"/>
</dbReference>
<name>A0A0F9SNR2_9ZZZZ</name>
<reference evidence="3" key="1">
    <citation type="journal article" date="2015" name="Nature">
        <title>Complex archaea that bridge the gap between prokaryotes and eukaryotes.</title>
        <authorList>
            <person name="Spang A."/>
            <person name="Saw J.H."/>
            <person name="Jorgensen S.L."/>
            <person name="Zaremba-Niedzwiedzka K."/>
            <person name="Martijn J."/>
            <person name="Lind A.E."/>
            <person name="van Eijk R."/>
            <person name="Schleper C."/>
            <person name="Guy L."/>
            <person name="Ettema T.J."/>
        </authorList>
    </citation>
    <scope>NUCLEOTIDE SEQUENCE</scope>
</reference>
<sequence>MKHQAYKFRLYPDEVQAALIQRTFGCCRVMWNLMLQDARQSYVETKKFSYPTPASYKAEHQYLRVVDSTALNYVQLNLRTAFSRFFADRKDKKKRRKSGFPRWKTKKQPKRSYTTSSTGTGRQVRIQDGKLRLPKLGLVKVVLHRRVVGKIKSATVSQTAAGHYFVSILTEQPDDPQINSIDTSNVVGIDMSFAEIAVYSDGA</sequence>
<feature type="compositionally biased region" description="Basic residues" evidence="1">
    <location>
        <begin position="96"/>
        <end position="110"/>
    </location>
</feature>
<organism evidence="3">
    <name type="scientific">marine sediment metagenome</name>
    <dbReference type="NCBI Taxonomy" id="412755"/>
    <lineage>
        <taxon>unclassified sequences</taxon>
        <taxon>metagenomes</taxon>
        <taxon>ecological metagenomes</taxon>
    </lineage>
</organism>
<evidence type="ECO:0000259" key="2">
    <source>
        <dbReference type="Pfam" id="PF12323"/>
    </source>
</evidence>
<comment type="caution">
    <text evidence="3">The sequence shown here is derived from an EMBL/GenBank/DDBJ whole genome shotgun (WGS) entry which is preliminary data.</text>
</comment>
<feature type="region of interest" description="Disordered" evidence="1">
    <location>
        <begin position="96"/>
        <end position="121"/>
    </location>
</feature>